<organism evidence="1 2">
    <name type="scientific">Deinococcus cellulosilyticus (strain DSM 18568 / NBRC 106333 / KACC 11606 / 5516J-15)</name>
    <dbReference type="NCBI Taxonomy" id="1223518"/>
    <lineage>
        <taxon>Bacteria</taxon>
        <taxon>Thermotogati</taxon>
        <taxon>Deinococcota</taxon>
        <taxon>Deinococci</taxon>
        <taxon>Deinococcales</taxon>
        <taxon>Deinococcaceae</taxon>
        <taxon>Deinococcus</taxon>
    </lineage>
</organism>
<dbReference type="AlphaFoldDB" id="A0A511N0E8"/>
<dbReference type="RefSeq" id="WP_146883594.1">
    <property type="nucleotide sequence ID" value="NZ_BJXB01000005.1"/>
</dbReference>
<dbReference type="Proteomes" id="UP000321306">
    <property type="component" value="Unassembled WGS sequence"/>
</dbReference>
<dbReference type="EMBL" id="BJXB01000005">
    <property type="protein sequence ID" value="GEM45897.1"/>
    <property type="molecule type" value="Genomic_DNA"/>
</dbReference>
<evidence type="ECO:0000313" key="2">
    <source>
        <dbReference type="Proteomes" id="UP000321306"/>
    </source>
</evidence>
<name>A0A511N0E8_DEIC1</name>
<accession>A0A511N0E8</accession>
<keyword evidence="2" id="KW-1185">Reference proteome</keyword>
<evidence type="ECO:0000313" key="1">
    <source>
        <dbReference type="EMBL" id="GEM45897.1"/>
    </source>
</evidence>
<protein>
    <submittedName>
        <fullName evidence="1">Uncharacterized protein</fullName>
    </submittedName>
</protein>
<reference evidence="1 2" key="1">
    <citation type="submission" date="2019-07" db="EMBL/GenBank/DDBJ databases">
        <title>Whole genome shotgun sequence of Deinococcus cellulosilyticus NBRC 106333.</title>
        <authorList>
            <person name="Hosoyama A."/>
            <person name="Uohara A."/>
            <person name="Ohji S."/>
            <person name="Ichikawa N."/>
        </authorList>
    </citation>
    <scope>NUCLEOTIDE SEQUENCE [LARGE SCALE GENOMIC DNA]</scope>
    <source>
        <strain evidence="1 2">NBRC 106333</strain>
    </source>
</reference>
<comment type="caution">
    <text evidence="1">The sequence shown here is derived from an EMBL/GenBank/DDBJ whole genome shotgun (WGS) entry which is preliminary data.</text>
</comment>
<gene>
    <name evidence="1" type="ORF">DC3_15320</name>
</gene>
<sequence>MTMTTNDPTPAATFTQFDHKRFWKDAVQGFAEWYYDPKWVTLGDGNYTPISFPKLDSTRPPNPHPLTGSITVMGMMQPRIAIVDVAGFKITITPDSLSAAENTLMRSGHSQKPPISYWERLKEFKARKPARGERCPDLWESRYKKQREAIEELLKLVLNS</sequence>
<proteinExistence type="predicted"/>